<dbReference type="PANTHER" id="PTHR43245">
    <property type="entry name" value="BIFUNCTIONAL POLYMYXIN RESISTANCE PROTEIN ARNA"/>
    <property type="match status" value="1"/>
</dbReference>
<dbReference type="InterPro" id="IPR002225">
    <property type="entry name" value="3Beta_OHSteriod_DH/Estase"/>
</dbReference>
<protein>
    <submittedName>
        <fullName evidence="5">3 beta-hydroxysteroid dehydrogenase/Delta 5--&gt;4-isomerase type 6-like</fullName>
    </submittedName>
</protein>
<proteinExistence type="inferred from homology"/>
<dbReference type="Proteomes" id="UP000695022">
    <property type="component" value="Unplaced"/>
</dbReference>
<name>A0ABM1F741_PRICU</name>
<dbReference type="GeneID" id="106820243"/>
<accession>A0ABM1F741</accession>
<evidence type="ECO:0000313" key="4">
    <source>
        <dbReference type="Proteomes" id="UP000695022"/>
    </source>
</evidence>
<dbReference type="Gene3D" id="3.40.50.720">
    <property type="entry name" value="NAD(P)-binding Rossmann-like Domain"/>
    <property type="match status" value="1"/>
</dbReference>
<feature type="domain" description="3-beta hydroxysteroid dehydrogenase/isomerase" evidence="3">
    <location>
        <begin position="13"/>
        <end position="132"/>
    </location>
</feature>
<evidence type="ECO:0000256" key="1">
    <source>
        <dbReference type="ARBA" id="ARBA00009219"/>
    </source>
</evidence>
<evidence type="ECO:0000256" key="2">
    <source>
        <dbReference type="ARBA" id="ARBA00023002"/>
    </source>
</evidence>
<evidence type="ECO:0000259" key="3">
    <source>
        <dbReference type="Pfam" id="PF01073"/>
    </source>
</evidence>
<dbReference type="SUPFAM" id="SSF51735">
    <property type="entry name" value="NAD(P)-binding Rossmann-fold domains"/>
    <property type="match status" value="1"/>
</dbReference>
<keyword evidence="2" id="KW-0560">Oxidoreductase</keyword>
<keyword evidence="4" id="KW-1185">Reference proteome</keyword>
<reference evidence="5" key="1">
    <citation type="submission" date="2025-08" db="UniProtKB">
        <authorList>
            <consortium name="RefSeq"/>
        </authorList>
    </citation>
    <scope>IDENTIFICATION</scope>
</reference>
<comment type="similarity">
    <text evidence="1">Belongs to the 3-beta-HSD family.</text>
</comment>
<dbReference type="PANTHER" id="PTHR43245:SF51">
    <property type="entry name" value="SHORT CHAIN DEHYDROGENASE_REDUCTASE FAMILY 42E, MEMBER 2"/>
    <property type="match status" value="1"/>
</dbReference>
<dbReference type="InterPro" id="IPR036291">
    <property type="entry name" value="NAD(P)-bd_dom_sf"/>
</dbReference>
<evidence type="ECO:0000313" key="5">
    <source>
        <dbReference type="RefSeq" id="XP_014680262.1"/>
    </source>
</evidence>
<feature type="non-terminal residue" evidence="5">
    <location>
        <position position="134"/>
    </location>
</feature>
<gene>
    <name evidence="5" type="primary">LOC106820243</name>
</gene>
<dbReference type="Pfam" id="PF01073">
    <property type="entry name" value="3Beta_HSD"/>
    <property type="match status" value="1"/>
</dbReference>
<dbReference type="InterPro" id="IPR050177">
    <property type="entry name" value="Lipid_A_modif_metabolic_enz"/>
</dbReference>
<sequence>MMSEAASENKTVLVTGANGFVGQHVVKLLQLRAPYIEEIRVVDLQPFSKRLEYEDRISVKSYVGDICDINDMYKACRGVDAVIHVAGVVSFGTYPDVDAMQRVNVQGTQRVVEACIETSVPRLVFTSTIDVAVG</sequence>
<dbReference type="RefSeq" id="XP_014680262.1">
    <property type="nucleotide sequence ID" value="XM_014824776.1"/>
</dbReference>
<organism evidence="4 5">
    <name type="scientific">Priapulus caudatus</name>
    <name type="common">Priapulid worm</name>
    <dbReference type="NCBI Taxonomy" id="37621"/>
    <lineage>
        <taxon>Eukaryota</taxon>
        <taxon>Metazoa</taxon>
        <taxon>Ecdysozoa</taxon>
        <taxon>Scalidophora</taxon>
        <taxon>Priapulida</taxon>
        <taxon>Priapulimorpha</taxon>
        <taxon>Priapulimorphida</taxon>
        <taxon>Priapulidae</taxon>
        <taxon>Priapulus</taxon>
    </lineage>
</organism>